<name>A0A239AE04_9PROT</name>
<reference evidence="2" key="1">
    <citation type="submission" date="2017-06" db="EMBL/GenBank/DDBJ databases">
        <authorList>
            <person name="Varghese N."/>
            <person name="Submissions S."/>
        </authorList>
    </citation>
    <scope>NUCLEOTIDE SEQUENCE [LARGE SCALE GENOMIC DNA]</scope>
    <source>
        <strain evidence="2">Ca-68</strain>
    </source>
</reference>
<protein>
    <submittedName>
        <fullName evidence="1">Formate dehydrogenase delta subunit</fullName>
    </submittedName>
</protein>
<dbReference type="Pfam" id="PF11390">
    <property type="entry name" value="FdsD"/>
    <property type="match status" value="1"/>
</dbReference>
<dbReference type="Proteomes" id="UP000198305">
    <property type="component" value="Unassembled WGS sequence"/>
</dbReference>
<proteinExistence type="predicted"/>
<dbReference type="EMBL" id="FZOA01000007">
    <property type="protein sequence ID" value="SNR93887.1"/>
    <property type="molecule type" value="Genomic_DNA"/>
</dbReference>
<dbReference type="RefSeq" id="WP_089375938.1">
    <property type="nucleotide sequence ID" value="NZ_FZOA01000007.1"/>
</dbReference>
<evidence type="ECO:0000313" key="2">
    <source>
        <dbReference type="Proteomes" id="UP000198305"/>
    </source>
</evidence>
<keyword evidence="2" id="KW-1185">Reference proteome</keyword>
<dbReference type="OrthoDB" id="8527650at2"/>
<dbReference type="AlphaFoldDB" id="A0A239AE04"/>
<evidence type="ECO:0000313" key="1">
    <source>
        <dbReference type="EMBL" id="SNR93887.1"/>
    </source>
</evidence>
<sequence length="71" mass="8514">MNIEHLVTMANQIGDFFRSYPDQEQARKDIASHLMKFWPPQMRQQIIQYMQDTPDNGLHPIVRSAIQEYMY</sequence>
<dbReference type="InterPro" id="IPR021074">
    <property type="entry name" value="Formate_DH_dsu"/>
</dbReference>
<gene>
    <name evidence="1" type="ORF">SAMN05192560_1859</name>
</gene>
<organism evidence="1 2">
    <name type="scientific">Methylobacillus rhizosphaerae</name>
    <dbReference type="NCBI Taxonomy" id="551994"/>
    <lineage>
        <taxon>Bacteria</taxon>
        <taxon>Pseudomonadati</taxon>
        <taxon>Pseudomonadota</taxon>
        <taxon>Betaproteobacteria</taxon>
        <taxon>Nitrosomonadales</taxon>
        <taxon>Methylophilaceae</taxon>
        <taxon>Methylobacillus</taxon>
    </lineage>
</organism>
<accession>A0A239AE04</accession>